<dbReference type="PANTHER" id="PTHR30137:SF8">
    <property type="entry name" value="BLR5498 PROTEIN"/>
    <property type="match status" value="1"/>
</dbReference>
<comment type="caution">
    <text evidence="4">The sequence shown here is derived from an EMBL/GenBank/DDBJ whole genome shotgun (WGS) entry which is preliminary data.</text>
</comment>
<evidence type="ECO:0000256" key="1">
    <source>
        <dbReference type="ARBA" id="ARBA00023002"/>
    </source>
</evidence>
<sequence>MTAPSFGVMHDFSQRLPLTTPSADYYAECLDLVVTAERAGFDAVWMSEHHGRADGFAPSPLVSAAAIAARTSRIRIGTNVVLLPLHHPLQVAENGAVVHAFSGGRLVLGLGQGYSPHEFGLFGVQRTGRTERFEEGIEIIRRAWRDGRTGYDGRHFSLPDGPFSPQPPQDAPIYVGAVAPAAVERAVRLADGMLTYVTAEEDLYGRYDTYAAALAKAGRRADTFPFVWTSVAHVAGSADEAWAEAGPALAYLEDQLRIARGEEKPITVNDLERADFLVGSPAEVAQRLLAIRERAPFDHFAFWGRLPGLSVEQATRATELFAAEVIPAVRGD</sequence>
<dbReference type="RefSeq" id="WP_205114012.1">
    <property type="nucleotide sequence ID" value="NZ_JAFBCM010000001.1"/>
</dbReference>
<proteinExistence type="predicted"/>
<evidence type="ECO:0000313" key="4">
    <source>
        <dbReference type="EMBL" id="MFC3761537.1"/>
    </source>
</evidence>
<feature type="domain" description="Luciferase-like" evidence="3">
    <location>
        <begin position="6"/>
        <end position="295"/>
    </location>
</feature>
<gene>
    <name evidence="4" type="ORF">ACFOUW_11865</name>
</gene>
<evidence type="ECO:0000313" key="5">
    <source>
        <dbReference type="Proteomes" id="UP001595699"/>
    </source>
</evidence>
<evidence type="ECO:0000256" key="2">
    <source>
        <dbReference type="ARBA" id="ARBA00023033"/>
    </source>
</evidence>
<dbReference type="InterPro" id="IPR011251">
    <property type="entry name" value="Luciferase-like_dom"/>
</dbReference>
<dbReference type="EMBL" id="JBHRZH010000009">
    <property type="protein sequence ID" value="MFC3761537.1"/>
    <property type="molecule type" value="Genomic_DNA"/>
</dbReference>
<dbReference type="Pfam" id="PF00296">
    <property type="entry name" value="Bac_luciferase"/>
    <property type="match status" value="1"/>
</dbReference>
<dbReference type="PANTHER" id="PTHR30137">
    <property type="entry name" value="LUCIFERASE-LIKE MONOOXYGENASE"/>
    <property type="match status" value="1"/>
</dbReference>
<keyword evidence="1 4" id="KW-0560">Oxidoreductase</keyword>
<protein>
    <submittedName>
        <fullName evidence="4">LLM class flavin-dependent oxidoreductase</fullName>
        <ecNumber evidence="4">1.-.-.-</ecNumber>
    </submittedName>
</protein>
<dbReference type="InterPro" id="IPR036661">
    <property type="entry name" value="Luciferase-like_sf"/>
</dbReference>
<dbReference type="Proteomes" id="UP001595699">
    <property type="component" value="Unassembled WGS sequence"/>
</dbReference>
<name>A0ABV7Y8T9_9ACTN</name>
<organism evidence="4 5">
    <name type="scientific">Tenggerimyces flavus</name>
    <dbReference type="NCBI Taxonomy" id="1708749"/>
    <lineage>
        <taxon>Bacteria</taxon>
        <taxon>Bacillati</taxon>
        <taxon>Actinomycetota</taxon>
        <taxon>Actinomycetes</taxon>
        <taxon>Propionibacteriales</taxon>
        <taxon>Nocardioidaceae</taxon>
        <taxon>Tenggerimyces</taxon>
    </lineage>
</organism>
<dbReference type="GO" id="GO:0016491">
    <property type="term" value="F:oxidoreductase activity"/>
    <property type="evidence" value="ECO:0007669"/>
    <property type="project" value="UniProtKB-KW"/>
</dbReference>
<reference evidence="5" key="1">
    <citation type="journal article" date="2019" name="Int. J. Syst. Evol. Microbiol.">
        <title>The Global Catalogue of Microorganisms (GCM) 10K type strain sequencing project: providing services to taxonomists for standard genome sequencing and annotation.</title>
        <authorList>
            <consortium name="The Broad Institute Genomics Platform"/>
            <consortium name="The Broad Institute Genome Sequencing Center for Infectious Disease"/>
            <person name="Wu L."/>
            <person name="Ma J."/>
        </authorList>
    </citation>
    <scope>NUCLEOTIDE SEQUENCE [LARGE SCALE GENOMIC DNA]</scope>
    <source>
        <strain evidence="5">CGMCC 4.7241</strain>
    </source>
</reference>
<keyword evidence="5" id="KW-1185">Reference proteome</keyword>
<dbReference type="Gene3D" id="3.20.20.30">
    <property type="entry name" value="Luciferase-like domain"/>
    <property type="match status" value="1"/>
</dbReference>
<dbReference type="EC" id="1.-.-.-" evidence="4"/>
<keyword evidence="2" id="KW-0503">Monooxygenase</keyword>
<accession>A0ABV7Y8T9</accession>
<evidence type="ECO:0000259" key="3">
    <source>
        <dbReference type="Pfam" id="PF00296"/>
    </source>
</evidence>
<dbReference type="InterPro" id="IPR050766">
    <property type="entry name" value="Bact_Lucif_Oxidored"/>
</dbReference>
<dbReference type="SUPFAM" id="SSF51679">
    <property type="entry name" value="Bacterial luciferase-like"/>
    <property type="match status" value="1"/>
</dbReference>